<dbReference type="EMBL" id="NHYD01001667">
    <property type="protein sequence ID" value="PPQ90240.1"/>
    <property type="molecule type" value="Genomic_DNA"/>
</dbReference>
<feature type="transmembrane region" description="Helical" evidence="1">
    <location>
        <begin position="36"/>
        <end position="57"/>
    </location>
</feature>
<reference evidence="2 3" key="1">
    <citation type="journal article" date="2018" name="Evol. Lett.">
        <title>Horizontal gene cluster transfer increased hallucinogenic mushroom diversity.</title>
        <authorList>
            <person name="Reynolds H.T."/>
            <person name="Vijayakumar V."/>
            <person name="Gluck-Thaler E."/>
            <person name="Korotkin H.B."/>
            <person name="Matheny P.B."/>
            <person name="Slot J.C."/>
        </authorList>
    </citation>
    <scope>NUCLEOTIDE SEQUENCE [LARGE SCALE GENOMIC DNA]</scope>
    <source>
        <strain evidence="2 3">2631</strain>
    </source>
</reference>
<sequence>MLVCYIIVFKNTNFQPLKPAAYTHCLAECASDTCHISLVVFWVPFFLFETVVFFLTIRKYFQEYQHMGSVGRSVVVRVLMRDGEQFWISTFAKPPRSTGDYERNYTFYPRAIDRTWNTVAHDLAALPRKPGRLDD</sequence>
<keyword evidence="3" id="KW-1185">Reference proteome</keyword>
<evidence type="ECO:0000313" key="2">
    <source>
        <dbReference type="EMBL" id="PPQ90240.1"/>
    </source>
</evidence>
<dbReference type="STRING" id="93625.A0A409XHM5"/>
<evidence type="ECO:0000313" key="3">
    <source>
        <dbReference type="Proteomes" id="UP000283269"/>
    </source>
</evidence>
<keyword evidence="1" id="KW-0472">Membrane</keyword>
<protein>
    <submittedName>
        <fullName evidence="2">Uncharacterized protein</fullName>
    </submittedName>
</protein>
<evidence type="ECO:0000256" key="1">
    <source>
        <dbReference type="SAM" id="Phobius"/>
    </source>
</evidence>
<proteinExistence type="predicted"/>
<dbReference type="InParanoid" id="A0A409XHM5"/>
<keyword evidence="1" id="KW-1133">Transmembrane helix</keyword>
<dbReference type="AlphaFoldDB" id="A0A409XHM5"/>
<keyword evidence="1" id="KW-0812">Transmembrane</keyword>
<dbReference type="Proteomes" id="UP000283269">
    <property type="component" value="Unassembled WGS sequence"/>
</dbReference>
<accession>A0A409XHM5</accession>
<comment type="caution">
    <text evidence="2">The sequence shown here is derived from an EMBL/GenBank/DDBJ whole genome shotgun (WGS) entry which is preliminary data.</text>
</comment>
<organism evidence="2 3">
    <name type="scientific">Psilocybe cyanescens</name>
    <dbReference type="NCBI Taxonomy" id="93625"/>
    <lineage>
        <taxon>Eukaryota</taxon>
        <taxon>Fungi</taxon>
        <taxon>Dikarya</taxon>
        <taxon>Basidiomycota</taxon>
        <taxon>Agaricomycotina</taxon>
        <taxon>Agaricomycetes</taxon>
        <taxon>Agaricomycetidae</taxon>
        <taxon>Agaricales</taxon>
        <taxon>Agaricineae</taxon>
        <taxon>Strophariaceae</taxon>
        <taxon>Psilocybe</taxon>
    </lineage>
</organism>
<gene>
    <name evidence="2" type="ORF">CVT25_012998</name>
</gene>
<name>A0A409XHM5_PSICY</name>